<organism evidence="2 3">
    <name type="scientific">Xylaria arbuscula</name>
    <dbReference type="NCBI Taxonomy" id="114810"/>
    <lineage>
        <taxon>Eukaryota</taxon>
        <taxon>Fungi</taxon>
        <taxon>Dikarya</taxon>
        <taxon>Ascomycota</taxon>
        <taxon>Pezizomycotina</taxon>
        <taxon>Sordariomycetes</taxon>
        <taxon>Xylariomycetidae</taxon>
        <taxon>Xylariales</taxon>
        <taxon>Xylariaceae</taxon>
        <taxon>Xylaria</taxon>
    </lineage>
</organism>
<protein>
    <submittedName>
        <fullName evidence="2">Uncharacterized protein</fullName>
    </submittedName>
</protein>
<proteinExistence type="predicted"/>
<reference evidence="2" key="1">
    <citation type="submission" date="2022-07" db="EMBL/GenBank/DDBJ databases">
        <title>Genome Sequence of Xylaria arbuscula.</title>
        <authorList>
            <person name="Buettner E."/>
        </authorList>
    </citation>
    <scope>NUCLEOTIDE SEQUENCE</scope>
    <source>
        <strain evidence="2">VT107</strain>
    </source>
</reference>
<dbReference type="AlphaFoldDB" id="A0A9W8TS72"/>
<gene>
    <name evidence="2" type="ORF">NPX13_g924</name>
</gene>
<evidence type="ECO:0000256" key="1">
    <source>
        <dbReference type="SAM" id="MobiDB-lite"/>
    </source>
</evidence>
<evidence type="ECO:0000313" key="3">
    <source>
        <dbReference type="Proteomes" id="UP001148614"/>
    </source>
</evidence>
<dbReference type="Proteomes" id="UP001148614">
    <property type="component" value="Unassembled WGS sequence"/>
</dbReference>
<evidence type="ECO:0000313" key="2">
    <source>
        <dbReference type="EMBL" id="KAJ3579641.1"/>
    </source>
</evidence>
<feature type="compositionally biased region" description="Low complexity" evidence="1">
    <location>
        <begin position="81"/>
        <end position="101"/>
    </location>
</feature>
<comment type="caution">
    <text evidence="2">The sequence shown here is derived from an EMBL/GenBank/DDBJ whole genome shotgun (WGS) entry which is preliminary data.</text>
</comment>
<dbReference type="EMBL" id="JANPWZ010000073">
    <property type="protein sequence ID" value="KAJ3579641.1"/>
    <property type="molecule type" value="Genomic_DNA"/>
</dbReference>
<keyword evidence="3" id="KW-1185">Reference proteome</keyword>
<name>A0A9W8TS72_9PEZI</name>
<sequence length="143" mass="15089">MCTQVFIRYECDHKEPQNTCLCSKATRDGTGDHKLLEKTVFLPTKPPNIPPGLFGCKVRKATRPVSGPCPACRRHTHITQSDSNSSNSTMRSSSSGSSANSTGKRNIIVLGQQILHTDPELPCAGAGAGLVLAGIEAATVDAA</sequence>
<feature type="region of interest" description="Disordered" evidence="1">
    <location>
        <begin position="72"/>
        <end position="102"/>
    </location>
</feature>
<accession>A0A9W8TS72</accession>
<dbReference type="VEuPathDB" id="FungiDB:F4678DRAFT_466940"/>